<accession>A0AAN7HWV7</accession>
<dbReference type="AlphaFoldDB" id="A0AAN7HWV7"/>
<organism evidence="1 2">
    <name type="scientific">Mucor velutinosus</name>
    <dbReference type="NCBI Taxonomy" id="708070"/>
    <lineage>
        <taxon>Eukaryota</taxon>
        <taxon>Fungi</taxon>
        <taxon>Fungi incertae sedis</taxon>
        <taxon>Mucoromycota</taxon>
        <taxon>Mucoromycotina</taxon>
        <taxon>Mucoromycetes</taxon>
        <taxon>Mucorales</taxon>
        <taxon>Mucorineae</taxon>
        <taxon>Mucoraceae</taxon>
        <taxon>Mucor</taxon>
    </lineage>
</organism>
<dbReference type="RefSeq" id="XP_064676628.1">
    <property type="nucleotide sequence ID" value="XM_064827366.1"/>
</dbReference>
<name>A0AAN7HWV7_9FUNG</name>
<gene>
    <name evidence="1" type="ORF">ATC70_008112</name>
</gene>
<evidence type="ECO:0000313" key="2">
    <source>
        <dbReference type="Proteomes" id="UP001304243"/>
    </source>
</evidence>
<dbReference type="GeneID" id="89951798"/>
<keyword evidence="2" id="KW-1185">Reference proteome</keyword>
<comment type="caution">
    <text evidence="1">The sequence shown here is derived from an EMBL/GenBank/DDBJ whole genome shotgun (WGS) entry which is preliminary data.</text>
</comment>
<reference evidence="1 2" key="1">
    <citation type="submission" date="2022-11" db="EMBL/GenBank/DDBJ databases">
        <title>Mucor velutinosus strain NIH1002 WGS.</title>
        <authorList>
            <person name="Subramanian P."/>
            <person name="Mullikin J.C."/>
            <person name="Segre J.A."/>
            <person name="Zelazny A.M."/>
        </authorList>
    </citation>
    <scope>NUCLEOTIDE SEQUENCE [LARGE SCALE GENOMIC DNA]</scope>
    <source>
        <strain evidence="1 2">NIH1002</strain>
    </source>
</reference>
<protein>
    <submittedName>
        <fullName evidence="1">Uncharacterized protein</fullName>
    </submittedName>
</protein>
<proteinExistence type="predicted"/>
<sequence length="299" mass="34717">MRRRLIVSVSEEEEQKVNFEKILRNNHIEYNENEEYYLKSSLQLSKIAVECGKIMKRKHTNPKKALKLIKLLQENDPQIITSVYQIILELHIFDQFIFDSSFEPFLNEANLVVKVWGPLFEKCFRQSGIILQWGAIHEDIGRGHSGKKTRAGESFVTSKLCLSVIAWEPIQNTVNGVAINEFSRKTNQPSYFYVLNRAVLCAKAFLNKIINRCPHIRPSEIEQLSVPFVLIMRFESQVFVLKMKDPKVYVLKRLFTVRIPQTIEDLETGINTLLSGVLFLKKFCLKLNMVVNDLAKKIR</sequence>
<dbReference type="EMBL" id="JASEJX010000035">
    <property type="protein sequence ID" value="KAK4509962.1"/>
    <property type="molecule type" value="Genomic_DNA"/>
</dbReference>
<dbReference type="Proteomes" id="UP001304243">
    <property type="component" value="Unassembled WGS sequence"/>
</dbReference>
<evidence type="ECO:0000313" key="1">
    <source>
        <dbReference type="EMBL" id="KAK4509962.1"/>
    </source>
</evidence>